<sequence length="318" mass="37989">MANLKRIAIQLFGHLRTFEYTFDSFRKNLLEKNIQDGYQIDIFIHTWDELEHSTINYRNVDGNVLTQERLTNEKLLLVNKLYQPKKILIEPQLEYIDEVLVEKIGQFPRAKKGCLNNSYTIYMANKLRNQFETENSIRYDWVIVTRPDIFFKKTFRIDSFLSCYLDFQLPIPQNTIFHGFNPFGRGNMIEDPHFLAGSDLVFFGSPNTINNASSLYTDFEDNIQSGDFYCMEVWWANFWRKKGININPINFKHGPDFDVIKTEFIEEKKLTQYSKFKYIKRVVFFYILNLFPYCLVKNKVYKLQKKIIKMEMFSKKSE</sequence>
<comment type="caution">
    <text evidence="2">The sequence shown here is derived from an EMBL/GenBank/DDBJ whole genome shotgun (WGS) entry which is preliminary data.</text>
</comment>
<evidence type="ECO:0000259" key="1">
    <source>
        <dbReference type="Pfam" id="PF25072"/>
    </source>
</evidence>
<proteinExistence type="predicted"/>
<gene>
    <name evidence="2" type="ORF">DKK79_04340</name>
</gene>
<dbReference type="Proteomes" id="UP000247483">
    <property type="component" value="Unassembled WGS sequence"/>
</dbReference>
<evidence type="ECO:0000313" key="2">
    <source>
        <dbReference type="EMBL" id="PXZ05900.1"/>
    </source>
</evidence>
<dbReference type="Pfam" id="PF25072">
    <property type="entry name" value="DUF7796"/>
    <property type="match status" value="1"/>
</dbReference>
<dbReference type="InterPro" id="IPR056698">
    <property type="entry name" value="DUF7796"/>
</dbReference>
<protein>
    <recommendedName>
        <fullName evidence="1">DUF7796 domain-containing protein</fullName>
    </recommendedName>
</protein>
<feature type="domain" description="DUF7796" evidence="1">
    <location>
        <begin position="5"/>
        <end position="187"/>
    </location>
</feature>
<dbReference type="EMBL" id="QGLP01000004">
    <property type="protein sequence ID" value="PXZ05900.1"/>
    <property type="molecule type" value="Genomic_DNA"/>
</dbReference>
<evidence type="ECO:0000313" key="3">
    <source>
        <dbReference type="Proteomes" id="UP000247483"/>
    </source>
</evidence>
<accession>A0A2V4DYD3</accession>
<dbReference type="RefSeq" id="WP_110422990.1">
    <property type="nucleotide sequence ID" value="NZ_QGLP01000004.1"/>
</dbReference>
<dbReference type="AlphaFoldDB" id="A0A2V4DYD3"/>
<name>A0A2V4DYD3_9GAMM</name>
<organism evidence="2 3">
    <name type="scientific">Gilliamella apicola</name>
    <dbReference type="NCBI Taxonomy" id="1196095"/>
    <lineage>
        <taxon>Bacteria</taxon>
        <taxon>Pseudomonadati</taxon>
        <taxon>Pseudomonadota</taxon>
        <taxon>Gammaproteobacteria</taxon>
        <taxon>Orbales</taxon>
        <taxon>Orbaceae</taxon>
        <taxon>Gilliamella</taxon>
    </lineage>
</organism>
<reference evidence="2 3" key="1">
    <citation type="submission" date="2018-05" db="EMBL/GenBank/DDBJ databases">
        <title>Reference genomes for bee gut microbiota database.</title>
        <authorList>
            <person name="Ellegaard K.M."/>
        </authorList>
    </citation>
    <scope>NUCLEOTIDE SEQUENCE [LARGE SCALE GENOMIC DNA]</scope>
    <source>
        <strain evidence="2 3">ESL0177</strain>
    </source>
</reference>